<evidence type="ECO:0000313" key="2">
    <source>
        <dbReference type="EMBL" id="GGE37663.1"/>
    </source>
</evidence>
<comment type="caution">
    <text evidence="2">The sequence shown here is derived from an EMBL/GenBank/DDBJ whole genome shotgun (WGS) entry which is preliminary data.</text>
</comment>
<reference evidence="3" key="1">
    <citation type="journal article" date="2019" name="Int. J. Syst. Evol. Microbiol.">
        <title>The Global Catalogue of Microorganisms (GCM) 10K type strain sequencing project: providing services to taxonomists for standard genome sequencing and annotation.</title>
        <authorList>
            <consortium name="The Broad Institute Genomics Platform"/>
            <consortium name="The Broad Institute Genome Sequencing Center for Infectious Disease"/>
            <person name="Wu L."/>
            <person name="Ma J."/>
        </authorList>
    </citation>
    <scope>NUCLEOTIDE SEQUENCE [LARGE SCALE GENOMIC DNA]</scope>
    <source>
        <strain evidence="3">CGMCC 1.12931</strain>
    </source>
</reference>
<proteinExistence type="predicted"/>
<dbReference type="Proteomes" id="UP000599179">
    <property type="component" value="Unassembled WGS sequence"/>
</dbReference>
<keyword evidence="3" id="KW-1185">Reference proteome</keyword>
<evidence type="ECO:0000313" key="3">
    <source>
        <dbReference type="Proteomes" id="UP000599179"/>
    </source>
</evidence>
<sequence length="246" mass="29142">MKILLNQNWLYLFFIFCIHISFAQPNDANENLTEISVNTESEIKLDGSKVEMDSLASKINSKLKNYQKEDLALQTADIVVSSNTTEQFIEAIKKEVQKTPIQFTNVQRSIVANFSESGPVTDEMIEQYNILIEGWNQLEEEERYYRKIELNYVENIHQRMTFQQQINAKKLPGYLYFVKEPNVKEDISIQDLERWRFDDAYEVYINKAQIEKGILRAKNTDSFKGYYILRYLVNEEPFYEVYLFTK</sequence>
<accession>A0ABQ1SFW9</accession>
<protein>
    <submittedName>
        <fullName evidence="2">Uncharacterized protein</fullName>
    </submittedName>
</protein>
<keyword evidence="1" id="KW-0732">Signal</keyword>
<gene>
    <name evidence="2" type="ORF">GCM10010832_17400</name>
</gene>
<organism evidence="2 3">
    <name type="scientific">Psychroflexus planctonicus</name>
    <dbReference type="NCBI Taxonomy" id="1526575"/>
    <lineage>
        <taxon>Bacteria</taxon>
        <taxon>Pseudomonadati</taxon>
        <taxon>Bacteroidota</taxon>
        <taxon>Flavobacteriia</taxon>
        <taxon>Flavobacteriales</taxon>
        <taxon>Flavobacteriaceae</taxon>
        <taxon>Psychroflexus</taxon>
    </lineage>
</organism>
<dbReference type="RefSeq" id="WP_188458722.1">
    <property type="nucleotide sequence ID" value="NZ_BMGM01000007.1"/>
</dbReference>
<feature type="signal peptide" evidence="1">
    <location>
        <begin position="1"/>
        <end position="23"/>
    </location>
</feature>
<feature type="chain" id="PRO_5046536106" evidence="1">
    <location>
        <begin position="24"/>
        <end position="246"/>
    </location>
</feature>
<evidence type="ECO:0000256" key="1">
    <source>
        <dbReference type="SAM" id="SignalP"/>
    </source>
</evidence>
<dbReference type="EMBL" id="BMGM01000007">
    <property type="protein sequence ID" value="GGE37663.1"/>
    <property type="molecule type" value="Genomic_DNA"/>
</dbReference>
<name>A0ABQ1SFW9_9FLAO</name>